<gene>
    <name evidence="1" type="ORF">D910_03392</name>
</gene>
<evidence type="ECO:0000313" key="1">
    <source>
        <dbReference type="EMBL" id="ERL85978.1"/>
    </source>
</evidence>
<evidence type="ECO:0000313" key="2">
    <source>
        <dbReference type="Proteomes" id="UP000030742"/>
    </source>
</evidence>
<sequence length="108" mass="12562">MDGASAHFAAPIRAWLNHEYADKWIGRNGPVNWPPRPPDLTPMDFFFWGHIKSLVYRTPVQNEQELVTRIRESAQNVSPGMLRRVHNNMIKRAQTCLELNGQKFEHLL</sequence>
<dbReference type="PANTHER" id="PTHR47326:SF1">
    <property type="entry name" value="HTH PSQ-TYPE DOMAIN-CONTAINING PROTEIN"/>
    <property type="match status" value="1"/>
</dbReference>
<reference evidence="1 2" key="1">
    <citation type="journal article" date="2013" name="Genome Biol.">
        <title>Draft genome of the mountain pine beetle, Dendroctonus ponderosae Hopkins, a major forest pest.</title>
        <authorList>
            <person name="Keeling C.I."/>
            <person name="Yuen M.M."/>
            <person name="Liao N.Y."/>
            <person name="Docking T.R."/>
            <person name="Chan S.K."/>
            <person name="Taylor G.A."/>
            <person name="Palmquist D.L."/>
            <person name="Jackman S.D."/>
            <person name="Nguyen A."/>
            <person name="Li M."/>
            <person name="Henderson H."/>
            <person name="Janes J.K."/>
            <person name="Zhao Y."/>
            <person name="Pandoh P."/>
            <person name="Moore R."/>
            <person name="Sperling F.A."/>
            <person name="Huber D.P."/>
            <person name="Birol I."/>
            <person name="Jones S.J."/>
            <person name="Bohlmann J."/>
        </authorList>
    </citation>
    <scope>NUCLEOTIDE SEQUENCE</scope>
</reference>
<dbReference type="STRING" id="77166.U4U116"/>
<evidence type="ECO:0008006" key="3">
    <source>
        <dbReference type="Google" id="ProtNLM"/>
    </source>
</evidence>
<dbReference type="Proteomes" id="UP000030742">
    <property type="component" value="Unassembled WGS sequence"/>
</dbReference>
<protein>
    <recommendedName>
        <fullName evidence="3">Tc1-like transposase DDE domain-containing protein</fullName>
    </recommendedName>
</protein>
<proteinExistence type="predicted"/>
<dbReference type="PANTHER" id="PTHR47326">
    <property type="entry name" value="TRANSPOSABLE ELEMENT TC3 TRANSPOSASE-LIKE PROTEIN"/>
    <property type="match status" value="1"/>
</dbReference>
<dbReference type="Gene3D" id="3.30.420.10">
    <property type="entry name" value="Ribonuclease H-like superfamily/Ribonuclease H"/>
    <property type="match status" value="1"/>
</dbReference>
<dbReference type="InterPro" id="IPR036397">
    <property type="entry name" value="RNaseH_sf"/>
</dbReference>
<dbReference type="AlphaFoldDB" id="U4U116"/>
<dbReference type="EMBL" id="KB631765">
    <property type="protein sequence ID" value="ERL85978.1"/>
    <property type="molecule type" value="Genomic_DNA"/>
</dbReference>
<accession>U4U116</accession>
<dbReference type="GO" id="GO:0003676">
    <property type="term" value="F:nucleic acid binding"/>
    <property type="evidence" value="ECO:0007669"/>
    <property type="project" value="InterPro"/>
</dbReference>
<organism evidence="1 2">
    <name type="scientific">Dendroctonus ponderosae</name>
    <name type="common">Mountain pine beetle</name>
    <dbReference type="NCBI Taxonomy" id="77166"/>
    <lineage>
        <taxon>Eukaryota</taxon>
        <taxon>Metazoa</taxon>
        <taxon>Ecdysozoa</taxon>
        <taxon>Arthropoda</taxon>
        <taxon>Hexapoda</taxon>
        <taxon>Insecta</taxon>
        <taxon>Pterygota</taxon>
        <taxon>Neoptera</taxon>
        <taxon>Endopterygota</taxon>
        <taxon>Coleoptera</taxon>
        <taxon>Polyphaga</taxon>
        <taxon>Cucujiformia</taxon>
        <taxon>Curculionidae</taxon>
        <taxon>Scolytinae</taxon>
        <taxon>Dendroctonus</taxon>
    </lineage>
</organism>
<name>U4U116_DENPD</name>